<evidence type="ECO:0000313" key="3">
    <source>
        <dbReference type="Proteomes" id="UP000769157"/>
    </source>
</evidence>
<dbReference type="GeneID" id="70233505"/>
<feature type="region of interest" description="Disordered" evidence="1">
    <location>
        <begin position="137"/>
        <end position="156"/>
    </location>
</feature>
<reference evidence="2" key="2">
    <citation type="submission" date="2021-01" db="EMBL/GenBank/DDBJ databases">
        <authorList>
            <person name="Schikora-Tamarit M.A."/>
        </authorList>
    </citation>
    <scope>NUCLEOTIDE SEQUENCE</scope>
    <source>
        <strain evidence="2">CBS6075</strain>
    </source>
</reference>
<feature type="compositionally biased region" description="Basic and acidic residues" evidence="1">
    <location>
        <begin position="137"/>
        <end position="148"/>
    </location>
</feature>
<protein>
    <submittedName>
        <fullName evidence="2">Uncharacterized protein</fullName>
    </submittedName>
</protein>
<accession>A0A9P8PCR8</accession>
<evidence type="ECO:0000313" key="2">
    <source>
        <dbReference type="EMBL" id="KAH3669416.1"/>
    </source>
</evidence>
<sequence>MEVVSEGQPACNHPSVRKLHVNIVHQNQIPFRTELGSIKELVALALVGQSEQLLLVEPVLVNNNTVAVNYGNVLLVSGQLDLVRAQIAVSASHLELGDFCQVRDPQLLVDLLRVRTHTQSGHTVLVVRNTAQSWRLSGEKGLPREPKHSSSFSSVQGGPVNVTGGVLVRTHVQHLWLVVQINNRLLTRVLDQQVQQRVDVLGETLFWSILSSSQIEQDDSFGPSFGNILVFALLGACEIVVLVKQCFQVRESEPTTKNIPNGVWGYSVLGRNEGSSRNDRAILDDTKKLVLSTLLLNEYNARNTSNWPSFEVDLARAFSKSSSLAIGFTSATRWYDKVDSSEFEMTKPVEEMSHKDHSAMRVDRLLDRHLSTGKLVVEHVVWDTVQQRGLLGHLVDGCFWTQSVGVVDVHGDDGTAVGKVFHVLATEFDVVVSCQRAQRGVVPRRTVSAVPDDDPLFASGGHREVFDHGTFSGAELVQNLRIQQLCVVGCCFQKRFVSNILNRRASASARGKLALVNKLTAYNVAGGQSGIERLHPIRILVRSPIKVLVVDLVLELVVVGRVEVHGMIFCFSAVVQKRSISKPPCKGIHFCRIKGQNVGNYHRDRLRRKVGVVDPERLVKVACFRVDQGFGNEPSRVQFVHDLDHLRFFTRKRGGLVSGALEVLLVHVLERGGAKVVMDGQTSQFGFQCHLGRVIAFKWGRNAVLYAIKWVTCSPGGNKKKPIEKTSLFGIMGLSHAQLTQKDFFQGIVTQKFLLKSLIKLLLLYRSPFSSGSLSKFIPEYLRGLTPFESKTRDVICRSLFLSVPCGRAVASTWISWLFVELKLFCKTPASDILLTISLATSSGLVDCTVPVLDCFSRASSIAGCCNVNVSSFAVSVSAVGRSFAEVSYTNVSSESELFLSSTLMASCNFAAKNSAREDALLCTVVVEETVFVFRKFIRLELGPAFFALTASSETGPSITDLFDLRWVKNESDPPPTFVGLVFLFTSEELIWRVIVTGPFVVEFPDPIVGWLDIPVWLVGTLFPVLVPVELGII</sequence>
<name>A0A9P8PCR8_9ASCO</name>
<proteinExistence type="predicted"/>
<dbReference type="AlphaFoldDB" id="A0A9P8PCR8"/>
<evidence type="ECO:0000256" key="1">
    <source>
        <dbReference type="SAM" id="MobiDB-lite"/>
    </source>
</evidence>
<dbReference type="Proteomes" id="UP000769157">
    <property type="component" value="Unassembled WGS sequence"/>
</dbReference>
<gene>
    <name evidence="2" type="ORF">OGAPHI_001537</name>
</gene>
<keyword evidence="3" id="KW-1185">Reference proteome</keyword>
<dbReference type="EMBL" id="JAEUBE010000137">
    <property type="protein sequence ID" value="KAH3669416.1"/>
    <property type="molecule type" value="Genomic_DNA"/>
</dbReference>
<dbReference type="RefSeq" id="XP_046063679.1">
    <property type="nucleotide sequence ID" value="XM_046202309.1"/>
</dbReference>
<comment type="caution">
    <text evidence="2">The sequence shown here is derived from an EMBL/GenBank/DDBJ whole genome shotgun (WGS) entry which is preliminary data.</text>
</comment>
<organism evidence="2 3">
    <name type="scientific">Ogataea philodendri</name>
    <dbReference type="NCBI Taxonomy" id="1378263"/>
    <lineage>
        <taxon>Eukaryota</taxon>
        <taxon>Fungi</taxon>
        <taxon>Dikarya</taxon>
        <taxon>Ascomycota</taxon>
        <taxon>Saccharomycotina</taxon>
        <taxon>Pichiomycetes</taxon>
        <taxon>Pichiales</taxon>
        <taxon>Pichiaceae</taxon>
        <taxon>Ogataea</taxon>
    </lineage>
</organism>
<reference evidence="2" key="1">
    <citation type="journal article" date="2021" name="Open Biol.">
        <title>Shared evolutionary footprints suggest mitochondrial oxidative damage underlies multiple complex I losses in fungi.</title>
        <authorList>
            <person name="Schikora-Tamarit M.A."/>
            <person name="Marcet-Houben M."/>
            <person name="Nosek J."/>
            <person name="Gabaldon T."/>
        </authorList>
    </citation>
    <scope>NUCLEOTIDE SEQUENCE</scope>
    <source>
        <strain evidence="2">CBS6075</strain>
    </source>
</reference>